<comment type="caution">
    <text evidence="2">The sequence shown here is derived from an EMBL/GenBank/DDBJ whole genome shotgun (WGS) entry which is preliminary data.</text>
</comment>
<dbReference type="PANTHER" id="PTHR24148:SF73">
    <property type="entry name" value="HET DOMAIN PROTEIN (AFU_ORTHOLOGUE AFUA_8G01020)"/>
    <property type="match status" value="1"/>
</dbReference>
<dbReference type="PANTHER" id="PTHR24148">
    <property type="entry name" value="ANKYRIN REPEAT DOMAIN-CONTAINING PROTEIN 39 HOMOLOG-RELATED"/>
    <property type="match status" value="1"/>
</dbReference>
<protein>
    <submittedName>
        <fullName evidence="2">Heterokaryon incompatibility protein-domain-containing protein</fullName>
    </submittedName>
</protein>
<dbReference type="Pfam" id="PF06985">
    <property type="entry name" value="HET"/>
    <property type="match status" value="1"/>
</dbReference>
<sequence>MPDASNREQTLTQDFYHAPLDLHQSSLRLIEVLPSDSESPDRLIECVERHSTTSATYTCLSYVWGLSSGGDLRAILINGQSFFVRQNLWDFLDIVSRRSARDRNFGIQETGERKTNLVDMSRCLWIDALSINQENVVERNHQVKQMGAIYSNAERVIAWFGKGKSLRDGLQRAKDTKPDGLNTRFLLDLLAAHEYWERAWITQEITLAKELFFLATDEAVDHKTILDVGRPFLTDPRPHQSRRKPLYDLMERSNHGTLIENLARFRSKKCLDPRDRVFSLLGISSDGDRFPVDYDMSVLELCHILCASLESLCICTADSVRVIFESLDIACDRGKTSLDDPILILHVDRSSTGIHDKCELCGSYIHTATFGQQYDLETCLFYCLKCGHDSNPPDFHIVLAQELGDSDQPRSFHLVLLRNDGRVQDHDSELTFWMDDQGNPTFEFSLSLYLFIAEEGLSHERFHVQKQEHSYPQWQLLPPGQSRSKTTCPIN</sequence>
<evidence type="ECO:0000313" key="3">
    <source>
        <dbReference type="Proteomes" id="UP000813461"/>
    </source>
</evidence>
<evidence type="ECO:0000313" key="2">
    <source>
        <dbReference type="EMBL" id="KAH7078234.1"/>
    </source>
</evidence>
<accession>A0A8K0QZQ8</accession>
<evidence type="ECO:0000259" key="1">
    <source>
        <dbReference type="Pfam" id="PF06985"/>
    </source>
</evidence>
<dbReference type="InterPro" id="IPR010730">
    <property type="entry name" value="HET"/>
</dbReference>
<proteinExistence type="predicted"/>
<dbReference type="OrthoDB" id="5386682at2759"/>
<keyword evidence="3" id="KW-1185">Reference proteome</keyword>
<organism evidence="2 3">
    <name type="scientific">Paraphoma chrysanthemicola</name>
    <dbReference type="NCBI Taxonomy" id="798071"/>
    <lineage>
        <taxon>Eukaryota</taxon>
        <taxon>Fungi</taxon>
        <taxon>Dikarya</taxon>
        <taxon>Ascomycota</taxon>
        <taxon>Pezizomycotina</taxon>
        <taxon>Dothideomycetes</taxon>
        <taxon>Pleosporomycetidae</taxon>
        <taxon>Pleosporales</taxon>
        <taxon>Pleosporineae</taxon>
        <taxon>Phaeosphaeriaceae</taxon>
        <taxon>Paraphoma</taxon>
    </lineage>
</organism>
<gene>
    <name evidence="2" type="ORF">FB567DRAFT_130716</name>
</gene>
<dbReference type="AlphaFoldDB" id="A0A8K0QZQ8"/>
<dbReference type="Proteomes" id="UP000813461">
    <property type="component" value="Unassembled WGS sequence"/>
</dbReference>
<dbReference type="EMBL" id="JAGMVJ010000017">
    <property type="protein sequence ID" value="KAH7078234.1"/>
    <property type="molecule type" value="Genomic_DNA"/>
</dbReference>
<reference evidence="2" key="1">
    <citation type="journal article" date="2021" name="Nat. Commun.">
        <title>Genetic determinants of endophytism in the Arabidopsis root mycobiome.</title>
        <authorList>
            <person name="Mesny F."/>
            <person name="Miyauchi S."/>
            <person name="Thiergart T."/>
            <person name="Pickel B."/>
            <person name="Atanasova L."/>
            <person name="Karlsson M."/>
            <person name="Huettel B."/>
            <person name="Barry K.W."/>
            <person name="Haridas S."/>
            <person name="Chen C."/>
            <person name="Bauer D."/>
            <person name="Andreopoulos W."/>
            <person name="Pangilinan J."/>
            <person name="LaButti K."/>
            <person name="Riley R."/>
            <person name="Lipzen A."/>
            <person name="Clum A."/>
            <person name="Drula E."/>
            <person name="Henrissat B."/>
            <person name="Kohler A."/>
            <person name="Grigoriev I.V."/>
            <person name="Martin F.M."/>
            <person name="Hacquard S."/>
        </authorList>
    </citation>
    <scope>NUCLEOTIDE SEQUENCE</scope>
    <source>
        <strain evidence="2">MPI-SDFR-AT-0120</strain>
    </source>
</reference>
<feature type="domain" description="Heterokaryon incompatibility" evidence="1">
    <location>
        <begin position="57"/>
        <end position="204"/>
    </location>
</feature>
<dbReference type="InterPro" id="IPR052895">
    <property type="entry name" value="HetReg/Transcr_Mod"/>
</dbReference>
<name>A0A8K0QZQ8_9PLEO</name>